<evidence type="ECO:0000256" key="4">
    <source>
        <dbReference type="ARBA" id="ARBA00017099"/>
    </source>
</evidence>
<dbReference type="Gene3D" id="3.40.50.720">
    <property type="entry name" value="NAD(P)-binding Rossmann-like Domain"/>
    <property type="match status" value="1"/>
</dbReference>
<evidence type="ECO:0000313" key="8">
    <source>
        <dbReference type="EMBL" id="AEI08064.1"/>
    </source>
</evidence>
<organism evidence="8 9">
    <name type="scientific">Afipia carboxidovorans (strain ATCC 49405 / DSM 1227 / KCTC 32145 / OM5)</name>
    <name type="common">Oligotropha carboxidovorans</name>
    <dbReference type="NCBI Taxonomy" id="504832"/>
    <lineage>
        <taxon>Bacteria</taxon>
        <taxon>Pseudomonadati</taxon>
        <taxon>Pseudomonadota</taxon>
        <taxon>Alphaproteobacteria</taxon>
        <taxon>Hyphomicrobiales</taxon>
        <taxon>Nitrobacteraceae</taxon>
        <taxon>Afipia</taxon>
    </lineage>
</organism>
<dbReference type="Pfam" id="PF04321">
    <property type="entry name" value="RmlD_sub_bind"/>
    <property type="match status" value="1"/>
</dbReference>
<dbReference type="InterPro" id="IPR029903">
    <property type="entry name" value="RmlD-like-bd"/>
</dbReference>
<keyword evidence="6" id="KW-0521">NADP</keyword>
<keyword evidence="6 8" id="KW-0560">Oxidoreductase</keyword>
<comment type="pathway">
    <text evidence="1 6">Carbohydrate biosynthesis; dTDP-L-rhamnose biosynthesis.</text>
</comment>
<dbReference type="STRING" id="504832.OCA5_c33910"/>
<dbReference type="GO" id="GO:0005829">
    <property type="term" value="C:cytosol"/>
    <property type="evidence" value="ECO:0007669"/>
    <property type="project" value="TreeGrafter"/>
</dbReference>
<comment type="similarity">
    <text evidence="2 6">Belongs to the dTDP-4-dehydrorhamnose reductase family.</text>
</comment>
<dbReference type="PANTHER" id="PTHR10491">
    <property type="entry name" value="DTDP-4-DEHYDRORHAMNOSE REDUCTASE"/>
    <property type="match status" value="1"/>
</dbReference>
<accession>B6JCW7</accession>
<dbReference type="InterPro" id="IPR005913">
    <property type="entry name" value="dTDP_dehydrorham_reduct"/>
</dbReference>
<dbReference type="eggNOG" id="COG1091">
    <property type="taxonomic scope" value="Bacteria"/>
</dbReference>
<reference evidence="8 9" key="1">
    <citation type="journal article" date="2011" name="J. Bacteriol.">
        <title>Complete genome sequences of the chemolithoautotrophic Oligotropha carboxidovorans strains OM4 and OM5.</title>
        <authorList>
            <person name="Volland S."/>
            <person name="Rachinger M."/>
            <person name="Strittmatter A."/>
            <person name="Daniel R."/>
            <person name="Gottschalk G."/>
            <person name="Meyer O."/>
        </authorList>
    </citation>
    <scope>NUCLEOTIDE SEQUENCE [LARGE SCALE GENOMIC DNA]</scope>
    <source>
        <strain evidence="9">ATCC 49405 / DSM 1227 / KCTC 32145 / OM5</strain>
    </source>
</reference>
<gene>
    <name evidence="8" type="primary">rfbD</name>
    <name evidence="8" type="ordered locus">OCA5_c33910</name>
</gene>
<comment type="catalytic activity">
    <reaction evidence="5 6">
        <text>dTDP-beta-L-rhamnose + NADP(+) = dTDP-4-dehydro-beta-L-rhamnose + NADPH + H(+)</text>
        <dbReference type="Rhea" id="RHEA:21796"/>
        <dbReference type="ChEBI" id="CHEBI:15378"/>
        <dbReference type="ChEBI" id="CHEBI:57510"/>
        <dbReference type="ChEBI" id="CHEBI:57783"/>
        <dbReference type="ChEBI" id="CHEBI:58349"/>
        <dbReference type="ChEBI" id="CHEBI:62830"/>
        <dbReference type="EC" id="1.1.1.133"/>
    </reaction>
</comment>
<dbReference type="UniPathway" id="UPA00124"/>
<keyword evidence="9" id="KW-1185">Reference proteome</keyword>
<dbReference type="GO" id="GO:0008831">
    <property type="term" value="F:dTDP-4-dehydrorhamnose reductase activity"/>
    <property type="evidence" value="ECO:0007669"/>
    <property type="project" value="UniProtKB-EC"/>
</dbReference>
<evidence type="ECO:0000256" key="1">
    <source>
        <dbReference type="ARBA" id="ARBA00004781"/>
    </source>
</evidence>
<dbReference type="AlphaFoldDB" id="B6JCW7"/>
<dbReference type="CDD" id="cd05254">
    <property type="entry name" value="dTDP_HR_like_SDR_e"/>
    <property type="match status" value="1"/>
</dbReference>
<evidence type="ECO:0000256" key="5">
    <source>
        <dbReference type="ARBA" id="ARBA00048200"/>
    </source>
</evidence>
<protein>
    <recommendedName>
        <fullName evidence="4 6">dTDP-4-dehydrorhamnose reductase</fullName>
        <ecNumber evidence="3 6">1.1.1.133</ecNumber>
    </recommendedName>
</protein>
<dbReference type="OrthoDB" id="9803892at2"/>
<comment type="function">
    <text evidence="6">Catalyzes the reduction of dTDP-6-deoxy-L-lyxo-4-hexulose to yield dTDP-L-rhamnose.</text>
</comment>
<feature type="domain" description="RmlD-like substrate binding" evidence="7">
    <location>
        <begin position="5"/>
        <end position="299"/>
    </location>
</feature>
<dbReference type="Gene3D" id="3.90.25.10">
    <property type="entry name" value="UDP-galactose 4-epimerase, domain 1"/>
    <property type="match status" value="1"/>
</dbReference>
<comment type="cofactor">
    <cofactor evidence="6">
        <name>Mg(2+)</name>
        <dbReference type="ChEBI" id="CHEBI:18420"/>
    </cofactor>
    <text evidence="6">Binds 1 Mg(2+) ion per monomer.</text>
</comment>
<sequence length="303" mass="33009">MNEPRILLLGAGGQVGAALQSRLASQGQLTAHDRTSCDLGDLDRLRDAVRAARPNLIVNAAAYTAVDKAETETALCERINADAPRILAEEARATGAWLIHYSTDYVFDGTKPTAYTENDATAPLNVYGRTKLAGDRAIMDTATDFTILRVSWVYGVRGRNFANTILRLAAEKDELRIVADQFGAPTSADLIADTTAGIVRQHIFTKDPAKAAAARGLFNLAPAGRATWHSYALALVREARRQGRPLKLSEENILPIPAAQYPTPAKRPQNSMLDTGKIRRLLGHDLPDWQQPLKDFIAHSHPA</sequence>
<dbReference type="Proteomes" id="UP000007730">
    <property type="component" value="Chromosome"/>
</dbReference>
<dbReference type="RefSeq" id="WP_012561728.1">
    <property type="nucleotide sequence ID" value="NC_011386.1"/>
</dbReference>
<dbReference type="KEGG" id="oca:OCAR_4552"/>
<dbReference type="KEGG" id="ocg:OCA5_c33910"/>
<dbReference type="HOGENOM" id="CLU_045518_1_0_5"/>
<dbReference type="GO" id="GO:0019305">
    <property type="term" value="P:dTDP-rhamnose biosynthetic process"/>
    <property type="evidence" value="ECO:0007669"/>
    <property type="project" value="UniProtKB-UniPathway"/>
</dbReference>
<dbReference type="EMBL" id="CP002826">
    <property type="protein sequence ID" value="AEI08064.1"/>
    <property type="molecule type" value="Genomic_DNA"/>
</dbReference>
<dbReference type="InterPro" id="IPR036291">
    <property type="entry name" value="NAD(P)-bd_dom_sf"/>
</dbReference>
<evidence type="ECO:0000256" key="2">
    <source>
        <dbReference type="ARBA" id="ARBA00010944"/>
    </source>
</evidence>
<evidence type="ECO:0000313" key="9">
    <source>
        <dbReference type="Proteomes" id="UP000007730"/>
    </source>
</evidence>
<dbReference type="EC" id="1.1.1.133" evidence="3 6"/>
<evidence type="ECO:0000256" key="3">
    <source>
        <dbReference type="ARBA" id="ARBA00012929"/>
    </source>
</evidence>
<dbReference type="NCBIfam" id="TIGR01214">
    <property type="entry name" value="rmlD"/>
    <property type="match status" value="1"/>
</dbReference>
<name>B6JCW7_AFIC5</name>
<evidence type="ECO:0000256" key="6">
    <source>
        <dbReference type="RuleBase" id="RU364082"/>
    </source>
</evidence>
<dbReference type="PATRIC" id="fig|504832.7.peg.3562"/>
<proteinExistence type="inferred from homology"/>
<evidence type="ECO:0000259" key="7">
    <source>
        <dbReference type="Pfam" id="PF04321"/>
    </source>
</evidence>
<dbReference type="PANTHER" id="PTHR10491:SF4">
    <property type="entry name" value="METHIONINE ADENOSYLTRANSFERASE 2 SUBUNIT BETA"/>
    <property type="match status" value="1"/>
</dbReference>
<dbReference type="SUPFAM" id="SSF51735">
    <property type="entry name" value="NAD(P)-binding Rossmann-fold domains"/>
    <property type="match status" value="1"/>
</dbReference>